<dbReference type="GO" id="GO:0004065">
    <property type="term" value="F:arylsulfatase activity"/>
    <property type="evidence" value="ECO:0007669"/>
    <property type="project" value="TreeGrafter"/>
</dbReference>
<dbReference type="PANTHER" id="PTHR42693:SF53">
    <property type="entry name" value="ENDO-4-O-SULFATASE"/>
    <property type="match status" value="1"/>
</dbReference>
<organism evidence="7 8">
    <name type="scientific">Pontiella desulfatans</name>
    <dbReference type="NCBI Taxonomy" id="2750659"/>
    <lineage>
        <taxon>Bacteria</taxon>
        <taxon>Pseudomonadati</taxon>
        <taxon>Kiritimatiellota</taxon>
        <taxon>Kiritimatiellia</taxon>
        <taxon>Kiritimatiellales</taxon>
        <taxon>Pontiellaceae</taxon>
        <taxon>Pontiella</taxon>
    </lineage>
</organism>
<name>A0A6C2U8U5_PONDE</name>
<keyword evidence="3" id="KW-0378">Hydrolase</keyword>
<accession>A0A6C2U8U5</accession>
<dbReference type="PROSITE" id="PS00149">
    <property type="entry name" value="SULFATASE_2"/>
    <property type="match status" value="1"/>
</dbReference>
<evidence type="ECO:0000259" key="6">
    <source>
        <dbReference type="Pfam" id="PF00884"/>
    </source>
</evidence>
<reference evidence="7 8" key="1">
    <citation type="submission" date="2019-04" db="EMBL/GenBank/DDBJ databases">
        <authorList>
            <person name="Van Vliet M D."/>
        </authorList>
    </citation>
    <scope>NUCLEOTIDE SEQUENCE [LARGE SCALE GENOMIC DNA]</scope>
    <source>
        <strain evidence="7 8">F1</strain>
    </source>
</reference>
<keyword evidence="4" id="KW-0106">Calcium</keyword>
<evidence type="ECO:0000313" key="7">
    <source>
        <dbReference type="EMBL" id="VGO16385.1"/>
    </source>
</evidence>
<dbReference type="PANTHER" id="PTHR42693">
    <property type="entry name" value="ARYLSULFATASE FAMILY MEMBER"/>
    <property type="match status" value="1"/>
</dbReference>
<keyword evidence="8" id="KW-1185">Reference proteome</keyword>
<dbReference type="InterPro" id="IPR017850">
    <property type="entry name" value="Alkaline_phosphatase_core_sf"/>
</dbReference>
<evidence type="ECO:0000256" key="3">
    <source>
        <dbReference type="ARBA" id="ARBA00022801"/>
    </source>
</evidence>
<dbReference type="InterPro" id="IPR050738">
    <property type="entry name" value="Sulfatase"/>
</dbReference>
<comment type="similarity">
    <text evidence="1">Belongs to the sulfatase family.</text>
</comment>
<dbReference type="Proteomes" id="UP000366872">
    <property type="component" value="Unassembled WGS sequence"/>
</dbReference>
<keyword evidence="5" id="KW-0175">Coiled coil</keyword>
<evidence type="ECO:0000256" key="4">
    <source>
        <dbReference type="ARBA" id="ARBA00022837"/>
    </source>
</evidence>
<evidence type="ECO:0000313" key="8">
    <source>
        <dbReference type="Proteomes" id="UP000366872"/>
    </source>
</evidence>
<dbReference type="InterPro" id="IPR000917">
    <property type="entry name" value="Sulfatase_N"/>
</dbReference>
<feature type="coiled-coil region" evidence="5">
    <location>
        <begin position="321"/>
        <end position="352"/>
    </location>
</feature>
<dbReference type="EMBL" id="CAAHFG010000003">
    <property type="protein sequence ID" value="VGO16385.1"/>
    <property type="molecule type" value="Genomic_DNA"/>
</dbReference>
<dbReference type="AlphaFoldDB" id="A0A6C2U8U5"/>
<dbReference type="SUPFAM" id="SSF53649">
    <property type="entry name" value="Alkaline phosphatase-like"/>
    <property type="match status" value="1"/>
</dbReference>
<feature type="domain" description="Sulfatase N-terminal" evidence="6">
    <location>
        <begin position="1"/>
        <end position="232"/>
    </location>
</feature>
<protein>
    <submittedName>
        <fullName evidence="7">Arylsulfatase</fullName>
    </submittedName>
</protein>
<evidence type="ECO:0000256" key="1">
    <source>
        <dbReference type="ARBA" id="ARBA00008779"/>
    </source>
</evidence>
<dbReference type="Pfam" id="PF00884">
    <property type="entry name" value="Sulfatase"/>
    <property type="match status" value="1"/>
</dbReference>
<dbReference type="InterPro" id="IPR024607">
    <property type="entry name" value="Sulfatase_CS"/>
</dbReference>
<dbReference type="Gene3D" id="3.30.1120.10">
    <property type="match status" value="1"/>
</dbReference>
<proteinExistence type="inferred from homology"/>
<dbReference type="Gene3D" id="3.40.720.10">
    <property type="entry name" value="Alkaline Phosphatase, subunit A"/>
    <property type="match status" value="1"/>
</dbReference>
<dbReference type="Pfam" id="PF14707">
    <property type="entry name" value="Sulfatase_C"/>
    <property type="match status" value="1"/>
</dbReference>
<gene>
    <name evidence="7" type="primary">atsA_253</name>
    <name evidence="7" type="ORF">PDESU_04976</name>
</gene>
<sequence>MLKTQGYATGMAGKWHLGHLPEFLPVNHGFDEWLGLPYSNDMWPVDFDGVPLPEDHRKKKYSPLPLIDGLETVDTIDTLEDQGMLTPRYTERAVDFIRRSKEKPFFLYLAHSMPHVPIYASPRFLGKSGAGLYGDMMMEIDWSVGEVMNALDDAGVAGNTLVIFTSDNGPWLNFGDHGGTCDGLREGKGTAFEGGMRVPCIMRWPAGMPAEKTCDEFASTLDLFPTLGTLADAKLPKTKLDGIDISVLLAGETSLKQKREFWYYYGTPLCGVSDGRWKLVLPHKHRSYVGVEPRNGGHPGPYAKGVAKKALYDLEKDPGEANDLQDQYPEIMERLEKMAARARADLGDVEKGSK</sequence>
<evidence type="ECO:0000256" key="5">
    <source>
        <dbReference type="SAM" id="Coils"/>
    </source>
</evidence>
<keyword evidence="2" id="KW-0479">Metal-binding</keyword>
<dbReference type="GO" id="GO:0046872">
    <property type="term" value="F:metal ion binding"/>
    <property type="evidence" value="ECO:0007669"/>
    <property type="project" value="UniProtKB-KW"/>
</dbReference>
<evidence type="ECO:0000256" key="2">
    <source>
        <dbReference type="ARBA" id="ARBA00022723"/>
    </source>
</evidence>